<dbReference type="GeneID" id="19171313"/>
<reference evidence="2 3" key="1">
    <citation type="submission" date="2013-03" db="EMBL/GenBank/DDBJ databases">
        <title>The Genome Sequence of Capronia epimyces CBS 606.96.</title>
        <authorList>
            <consortium name="The Broad Institute Genomics Platform"/>
            <person name="Cuomo C."/>
            <person name="de Hoog S."/>
            <person name="Gorbushina A."/>
            <person name="Walker B."/>
            <person name="Young S.K."/>
            <person name="Zeng Q."/>
            <person name="Gargeya S."/>
            <person name="Fitzgerald M."/>
            <person name="Haas B."/>
            <person name="Abouelleil A."/>
            <person name="Allen A.W."/>
            <person name="Alvarado L."/>
            <person name="Arachchi H.M."/>
            <person name="Berlin A.M."/>
            <person name="Chapman S.B."/>
            <person name="Gainer-Dewar J."/>
            <person name="Goldberg J."/>
            <person name="Griggs A."/>
            <person name="Gujja S."/>
            <person name="Hansen M."/>
            <person name="Howarth C."/>
            <person name="Imamovic A."/>
            <person name="Ireland A."/>
            <person name="Larimer J."/>
            <person name="McCowan C."/>
            <person name="Murphy C."/>
            <person name="Pearson M."/>
            <person name="Poon T.W."/>
            <person name="Priest M."/>
            <person name="Roberts A."/>
            <person name="Saif S."/>
            <person name="Shea T."/>
            <person name="Sisk P."/>
            <person name="Sykes S."/>
            <person name="Wortman J."/>
            <person name="Nusbaum C."/>
            <person name="Birren B."/>
        </authorList>
    </citation>
    <scope>NUCLEOTIDE SEQUENCE [LARGE SCALE GENOMIC DNA]</scope>
    <source>
        <strain evidence="2 3">CBS 606.96</strain>
    </source>
</reference>
<dbReference type="HOGENOM" id="CLU_074601_0_0_1"/>
<protein>
    <submittedName>
        <fullName evidence="2">Uncharacterized protein</fullName>
    </submittedName>
</protein>
<dbReference type="EMBL" id="AMGY01000006">
    <property type="protein sequence ID" value="EXJ80925.1"/>
    <property type="molecule type" value="Genomic_DNA"/>
</dbReference>
<sequence length="249" mass="26966">MDRFNLSKNDACVLSALFDPESSLSNSMTVQVRDISREEGHLSALQEQEQRALRPLNQATPARSDIELCVSQLSAIIADNPSYASAWNNRAQARRMLVADADLSRSPAAVAEILQDLAQAIELATPGRATSSMPSSNSGSGSSSISSLEARVLASAHTHRGYLLLLASKSDQTRMMLHAVPGLRDLPRDRLAEAASRELALGGRYGNETARQLAVKTNPYAKLCGSIVREALTKEIMDFYQPRTQADAI</sequence>
<dbReference type="PANTHER" id="PTHR21405">
    <property type="entry name" value="CDNA SEQUENCE BC021608"/>
    <property type="match status" value="1"/>
</dbReference>
<comment type="caution">
    <text evidence="2">The sequence shown here is derived from an EMBL/GenBank/DDBJ whole genome shotgun (WGS) entry which is preliminary data.</text>
</comment>
<comment type="similarity">
    <text evidence="1">Belongs to the TTC36 family.</text>
</comment>
<proteinExistence type="inferred from homology"/>
<dbReference type="PANTHER" id="PTHR21405:SF0">
    <property type="entry name" value="TETRATRICOPEPTIDE REPEAT PROTEIN 36"/>
    <property type="match status" value="1"/>
</dbReference>
<name>W9XUC1_9EURO</name>
<accession>W9XUC1</accession>
<gene>
    <name evidence="2" type="ORF">A1O3_07213</name>
</gene>
<organism evidence="2 3">
    <name type="scientific">Capronia epimyces CBS 606.96</name>
    <dbReference type="NCBI Taxonomy" id="1182542"/>
    <lineage>
        <taxon>Eukaryota</taxon>
        <taxon>Fungi</taxon>
        <taxon>Dikarya</taxon>
        <taxon>Ascomycota</taxon>
        <taxon>Pezizomycotina</taxon>
        <taxon>Eurotiomycetes</taxon>
        <taxon>Chaetothyriomycetidae</taxon>
        <taxon>Chaetothyriales</taxon>
        <taxon>Herpotrichiellaceae</taxon>
        <taxon>Capronia</taxon>
    </lineage>
</organism>
<dbReference type="eggNOG" id="KOG4555">
    <property type="taxonomic scope" value="Eukaryota"/>
</dbReference>
<dbReference type="InterPro" id="IPR038906">
    <property type="entry name" value="TTC36"/>
</dbReference>
<evidence type="ECO:0000313" key="3">
    <source>
        <dbReference type="Proteomes" id="UP000019478"/>
    </source>
</evidence>
<evidence type="ECO:0000256" key="1">
    <source>
        <dbReference type="ARBA" id="ARBA00006995"/>
    </source>
</evidence>
<dbReference type="Proteomes" id="UP000019478">
    <property type="component" value="Unassembled WGS sequence"/>
</dbReference>
<dbReference type="RefSeq" id="XP_007735513.1">
    <property type="nucleotide sequence ID" value="XM_007737323.1"/>
</dbReference>
<dbReference type="GO" id="GO:0006570">
    <property type="term" value="P:tyrosine metabolic process"/>
    <property type="evidence" value="ECO:0007669"/>
    <property type="project" value="TreeGrafter"/>
</dbReference>
<dbReference type="STRING" id="1182542.W9XUC1"/>
<evidence type="ECO:0000313" key="2">
    <source>
        <dbReference type="EMBL" id="EXJ80925.1"/>
    </source>
</evidence>
<dbReference type="AlphaFoldDB" id="W9XUC1"/>
<keyword evidence="3" id="KW-1185">Reference proteome</keyword>
<dbReference type="OrthoDB" id="539634at2759"/>